<evidence type="ECO:0000313" key="3">
    <source>
        <dbReference type="EMBL" id="PEG56513.1"/>
    </source>
</evidence>
<evidence type="ECO:0000313" key="2">
    <source>
        <dbReference type="EMBL" id="OPE55789.1"/>
    </source>
</evidence>
<feature type="domain" description="HTH marR-type" evidence="1">
    <location>
        <begin position="1"/>
        <end position="143"/>
    </location>
</feature>
<dbReference type="AlphaFoldDB" id="A0A1Q4HGI3"/>
<dbReference type="Proteomes" id="UP000220340">
    <property type="component" value="Unassembled WGS sequence"/>
</dbReference>
<sequence>MAEVMDDTTRIRDLAVTLHDLSWRISRFAPAQVGLDPLPASELLVLRAVMDDPGRSVSEVATAVAMQPSNVSAAVRGLCGRGLLEKRVDPADRRVSLLHPTARASGDRTAIEDVVVQTVTAALAELPREAIELLLTATPTLRELAVQVAATRVSAI</sequence>
<dbReference type="GO" id="GO:0003700">
    <property type="term" value="F:DNA-binding transcription factor activity"/>
    <property type="evidence" value="ECO:0007669"/>
    <property type="project" value="InterPro"/>
</dbReference>
<dbReference type="SUPFAM" id="SSF46785">
    <property type="entry name" value="Winged helix' DNA-binding domain"/>
    <property type="match status" value="1"/>
</dbReference>
<dbReference type="Gene3D" id="1.10.10.10">
    <property type="entry name" value="Winged helix-like DNA-binding domain superfamily/Winged helix DNA-binding domain"/>
    <property type="match status" value="1"/>
</dbReference>
<reference evidence="3 5" key="2">
    <citation type="submission" date="2017-10" db="EMBL/GenBank/DDBJ databases">
        <title>The new phylogeny of genus Mycobacterium.</title>
        <authorList>
            <person name="Tortoli E."/>
            <person name="Trovato A."/>
            <person name="Cirillo D.M."/>
        </authorList>
    </citation>
    <scope>NUCLEOTIDE SEQUENCE [LARGE SCALE GENOMIC DNA]</scope>
    <source>
        <strain evidence="3 5">IP141170001</strain>
    </source>
</reference>
<evidence type="ECO:0000259" key="1">
    <source>
        <dbReference type="PROSITE" id="PS50995"/>
    </source>
</evidence>
<evidence type="ECO:0000313" key="5">
    <source>
        <dbReference type="Proteomes" id="UP000220340"/>
    </source>
</evidence>
<protein>
    <submittedName>
        <fullName evidence="3">MarR family transcriptional regulator</fullName>
    </submittedName>
</protein>
<dbReference type="Proteomes" id="UP000191039">
    <property type="component" value="Unassembled WGS sequence"/>
</dbReference>
<dbReference type="InterPro" id="IPR036388">
    <property type="entry name" value="WH-like_DNA-bd_sf"/>
</dbReference>
<dbReference type="PANTHER" id="PTHR39515:SF2">
    <property type="entry name" value="HTH-TYPE TRANSCRIPTIONAL REGULATOR RV0880"/>
    <property type="match status" value="1"/>
</dbReference>
<proteinExistence type="predicted"/>
<accession>A0A1Q4HGI3</accession>
<evidence type="ECO:0000313" key="4">
    <source>
        <dbReference type="Proteomes" id="UP000191039"/>
    </source>
</evidence>
<dbReference type="PROSITE" id="PS50995">
    <property type="entry name" value="HTH_MARR_2"/>
    <property type="match status" value="1"/>
</dbReference>
<dbReference type="Pfam" id="PF12802">
    <property type="entry name" value="MarR_2"/>
    <property type="match status" value="1"/>
</dbReference>
<organism evidence="3 5">
    <name type="scientific">Mycolicibacterium diernhoferi</name>
    <dbReference type="NCBI Taxonomy" id="1801"/>
    <lineage>
        <taxon>Bacteria</taxon>
        <taxon>Bacillati</taxon>
        <taxon>Actinomycetota</taxon>
        <taxon>Actinomycetes</taxon>
        <taxon>Mycobacteriales</taxon>
        <taxon>Mycobacteriaceae</taxon>
        <taxon>Mycolicibacterium</taxon>
    </lineage>
</organism>
<dbReference type="PANTHER" id="PTHR39515">
    <property type="entry name" value="CONSERVED PROTEIN"/>
    <property type="match status" value="1"/>
</dbReference>
<gene>
    <name evidence="2" type="ORF">BV510_03310</name>
    <name evidence="3" type="ORF">CRI78_01300</name>
</gene>
<dbReference type="EMBL" id="MIJD01000018">
    <property type="protein sequence ID" value="OPE55789.1"/>
    <property type="molecule type" value="Genomic_DNA"/>
</dbReference>
<dbReference type="RefSeq" id="WP_073856115.1">
    <property type="nucleotide sequence ID" value="NZ_BAAATC010000019.1"/>
</dbReference>
<dbReference type="STRING" id="1801.BRW64_10360"/>
<dbReference type="EMBL" id="PDCR01000001">
    <property type="protein sequence ID" value="PEG56513.1"/>
    <property type="molecule type" value="Genomic_DNA"/>
</dbReference>
<dbReference type="OrthoDB" id="4947868at2"/>
<dbReference type="SMART" id="SM00347">
    <property type="entry name" value="HTH_MARR"/>
    <property type="match status" value="1"/>
</dbReference>
<name>A0A1Q4HGI3_9MYCO</name>
<dbReference type="InterPro" id="IPR052526">
    <property type="entry name" value="HTH-type_Bedaq_tolerance"/>
</dbReference>
<keyword evidence="5" id="KW-1185">Reference proteome</keyword>
<dbReference type="InterPro" id="IPR036390">
    <property type="entry name" value="WH_DNA-bd_sf"/>
</dbReference>
<reference evidence="2 4" key="1">
    <citation type="submission" date="2016-09" db="EMBL/GenBank/DDBJ databases">
        <title>genome sequences of unsequenced Mycobacteria.</title>
        <authorList>
            <person name="Greninger A.L."/>
            <person name="Jerome K.R."/>
            <person name="Mcnair B."/>
            <person name="Wallis C."/>
            <person name="Fang F."/>
        </authorList>
    </citation>
    <scope>NUCLEOTIDE SEQUENCE [LARGE SCALE GENOMIC DNA]</scope>
    <source>
        <strain evidence="2 4">BM1</strain>
    </source>
</reference>
<dbReference type="InterPro" id="IPR000835">
    <property type="entry name" value="HTH_MarR-typ"/>
</dbReference>
<comment type="caution">
    <text evidence="3">The sequence shown here is derived from an EMBL/GenBank/DDBJ whole genome shotgun (WGS) entry which is preliminary data.</text>
</comment>